<feature type="transmembrane region" description="Helical" evidence="4">
    <location>
        <begin position="39"/>
        <end position="57"/>
    </location>
</feature>
<dbReference type="GO" id="GO:0005886">
    <property type="term" value="C:plasma membrane"/>
    <property type="evidence" value="ECO:0007669"/>
    <property type="project" value="TreeGrafter"/>
</dbReference>
<dbReference type="GO" id="GO:0005388">
    <property type="term" value="F:P-type calcium transporter activity"/>
    <property type="evidence" value="ECO:0007669"/>
    <property type="project" value="InterPro"/>
</dbReference>
<evidence type="ECO:0000313" key="7">
    <source>
        <dbReference type="EMBL" id="KAG0721890.1"/>
    </source>
</evidence>
<proteinExistence type="predicted"/>
<dbReference type="AlphaFoldDB" id="A0A8J5CWT7"/>
<feature type="domain" description="Cation-transporting P-type ATPase C-terminal" evidence="5">
    <location>
        <begin position="1"/>
        <end position="100"/>
    </location>
</feature>
<keyword evidence="8" id="KW-1185">Reference proteome</keyword>
<reference evidence="7" key="1">
    <citation type="submission" date="2020-07" db="EMBL/GenBank/DDBJ databases">
        <title>The High-quality genome of the commercially important snow crab, Chionoecetes opilio.</title>
        <authorList>
            <person name="Jeong J.-H."/>
            <person name="Ryu S."/>
        </authorList>
    </citation>
    <scope>NUCLEOTIDE SEQUENCE</scope>
    <source>
        <strain evidence="7">MADBK_172401_WGS</strain>
        <tissue evidence="7">Digestive gland</tissue>
    </source>
</reference>
<gene>
    <name evidence="7" type="primary">ATP2B4</name>
    <name evidence="7" type="ORF">GWK47_045539</name>
</gene>
<dbReference type="InterPro" id="IPR023298">
    <property type="entry name" value="ATPase_P-typ_TM_dom_sf"/>
</dbReference>
<dbReference type="PANTHER" id="PTHR24093:SF369">
    <property type="entry name" value="CALCIUM-TRANSPORTING ATPASE"/>
    <property type="match status" value="1"/>
</dbReference>
<evidence type="ECO:0000259" key="6">
    <source>
        <dbReference type="Pfam" id="PF12424"/>
    </source>
</evidence>
<evidence type="ECO:0000256" key="3">
    <source>
        <dbReference type="ARBA" id="ARBA00022842"/>
    </source>
</evidence>
<comment type="subcellular location">
    <subcellularLocation>
        <location evidence="1">Endomembrane system</location>
        <topology evidence="1">Multi-pass membrane protein</topology>
    </subcellularLocation>
</comment>
<dbReference type="OrthoDB" id="116380at2759"/>
<evidence type="ECO:0000256" key="1">
    <source>
        <dbReference type="ARBA" id="ARBA00004127"/>
    </source>
</evidence>
<organism evidence="7 8">
    <name type="scientific">Chionoecetes opilio</name>
    <name type="common">Atlantic snow crab</name>
    <name type="synonym">Cancer opilio</name>
    <dbReference type="NCBI Taxonomy" id="41210"/>
    <lineage>
        <taxon>Eukaryota</taxon>
        <taxon>Metazoa</taxon>
        <taxon>Ecdysozoa</taxon>
        <taxon>Arthropoda</taxon>
        <taxon>Crustacea</taxon>
        <taxon>Multicrustacea</taxon>
        <taxon>Malacostraca</taxon>
        <taxon>Eumalacostraca</taxon>
        <taxon>Eucarida</taxon>
        <taxon>Decapoda</taxon>
        <taxon>Pleocyemata</taxon>
        <taxon>Brachyura</taxon>
        <taxon>Eubrachyura</taxon>
        <taxon>Majoidea</taxon>
        <taxon>Majidae</taxon>
        <taxon>Chionoecetes</taxon>
    </lineage>
</organism>
<dbReference type="PANTHER" id="PTHR24093">
    <property type="entry name" value="CATION TRANSPORTING ATPASE"/>
    <property type="match status" value="1"/>
</dbReference>
<dbReference type="EMBL" id="JACEEZ010010343">
    <property type="protein sequence ID" value="KAG0721890.1"/>
    <property type="molecule type" value="Genomic_DNA"/>
</dbReference>
<evidence type="ECO:0000256" key="2">
    <source>
        <dbReference type="ARBA" id="ARBA00022723"/>
    </source>
</evidence>
<name>A0A8J5CWT7_CHIOP</name>
<dbReference type="SUPFAM" id="SSF81665">
    <property type="entry name" value="Calcium ATPase, transmembrane domain M"/>
    <property type="match status" value="1"/>
</dbReference>
<evidence type="ECO:0000259" key="5">
    <source>
        <dbReference type="Pfam" id="PF00689"/>
    </source>
</evidence>
<dbReference type="InterPro" id="IPR022141">
    <property type="entry name" value="ATP_Ca_trans_C"/>
</dbReference>
<evidence type="ECO:0000256" key="4">
    <source>
        <dbReference type="SAM" id="Phobius"/>
    </source>
</evidence>
<sequence>MDTLASLALATEAPTPDLLQRKPYGRTKPLISRTMMKNILGQAVYMISVIFILLFYGDKLLDIDSGRYADIRDPPSRHFTIIFNTFVMMTLFNEINARKIHGQRNVVIVQFGGRAFSTEELSLELWLWCILFGSGVLLWGQLVTCMPTKKLPKNIFSWGSGEPATDPIGDLTNDDKLDADGKESKRTGQILWIRGLTRLQTQMSCLLANLQPSSCLMKKIIQ</sequence>
<comment type="caution">
    <text evidence="7">The sequence shown here is derived from an EMBL/GenBank/DDBJ whole genome shotgun (WGS) entry which is preliminary data.</text>
</comment>
<dbReference type="Pfam" id="PF00689">
    <property type="entry name" value="Cation_ATPase_C"/>
    <property type="match status" value="1"/>
</dbReference>
<dbReference type="GO" id="GO:0051480">
    <property type="term" value="P:regulation of cytosolic calcium ion concentration"/>
    <property type="evidence" value="ECO:0007669"/>
    <property type="project" value="TreeGrafter"/>
</dbReference>
<keyword evidence="2" id="KW-0479">Metal-binding</keyword>
<keyword evidence="4" id="KW-0472">Membrane</keyword>
<dbReference type="GO" id="GO:0046872">
    <property type="term" value="F:metal ion binding"/>
    <property type="evidence" value="ECO:0007669"/>
    <property type="project" value="UniProtKB-KW"/>
</dbReference>
<dbReference type="Gene3D" id="1.20.1110.10">
    <property type="entry name" value="Calcium-transporting ATPase, transmembrane domain"/>
    <property type="match status" value="1"/>
</dbReference>
<feature type="transmembrane region" description="Helical" evidence="4">
    <location>
        <begin position="125"/>
        <end position="143"/>
    </location>
</feature>
<dbReference type="Proteomes" id="UP000770661">
    <property type="component" value="Unassembled WGS sequence"/>
</dbReference>
<keyword evidence="4" id="KW-1133">Transmembrane helix</keyword>
<dbReference type="InterPro" id="IPR006068">
    <property type="entry name" value="ATPase_P-typ_cation-transptr_C"/>
</dbReference>
<dbReference type="Pfam" id="PF12424">
    <property type="entry name" value="ATP_Ca_trans_C"/>
    <property type="match status" value="1"/>
</dbReference>
<evidence type="ECO:0000313" key="8">
    <source>
        <dbReference type="Proteomes" id="UP000770661"/>
    </source>
</evidence>
<accession>A0A8J5CWT7</accession>
<keyword evidence="4" id="KW-0812">Transmembrane</keyword>
<keyword evidence="3" id="KW-0460">Magnesium</keyword>
<feature type="domain" description="Plasma membrane calcium transporting P-type ATPase C-terminal" evidence="6">
    <location>
        <begin position="188"/>
        <end position="203"/>
    </location>
</feature>
<protein>
    <submittedName>
        <fullName evidence="7">Plasma membrane calcium-transporting ATPase 4</fullName>
    </submittedName>
</protein>
<dbReference type="GO" id="GO:0012505">
    <property type="term" value="C:endomembrane system"/>
    <property type="evidence" value="ECO:0007669"/>
    <property type="project" value="UniProtKB-SubCell"/>
</dbReference>